<dbReference type="GO" id="GO:0005096">
    <property type="term" value="F:GTPase activator activity"/>
    <property type="evidence" value="ECO:0007669"/>
    <property type="project" value="TreeGrafter"/>
</dbReference>
<dbReference type="InterPro" id="IPR036390">
    <property type="entry name" value="WH_DNA-bd_sf"/>
</dbReference>
<evidence type="ECO:0000256" key="1">
    <source>
        <dbReference type="ARBA" id="ARBA00022700"/>
    </source>
</evidence>
<feature type="region of interest" description="Disordered" evidence="3">
    <location>
        <begin position="1"/>
        <end position="20"/>
    </location>
</feature>
<dbReference type="SUPFAM" id="SSF48097">
    <property type="entry name" value="Regulator of G-protein signaling, RGS"/>
    <property type="match status" value="1"/>
</dbReference>
<keyword evidence="2" id="KW-0175">Coiled coil</keyword>
<dbReference type="GO" id="GO:0009968">
    <property type="term" value="P:negative regulation of signal transduction"/>
    <property type="evidence" value="ECO:0007669"/>
    <property type="project" value="UniProtKB-KW"/>
</dbReference>
<dbReference type="EnsemblMetazoa" id="XM_019994821.1">
    <property type="protein sequence ID" value="XP_019850380.1"/>
    <property type="gene ID" value="LOC100634143"/>
</dbReference>
<proteinExistence type="predicted"/>
<dbReference type="Pfam" id="PF00631">
    <property type="entry name" value="G-gamma"/>
    <property type="match status" value="1"/>
</dbReference>
<dbReference type="InterPro" id="IPR036305">
    <property type="entry name" value="RGS_sf"/>
</dbReference>
<feature type="region of interest" description="Disordered" evidence="3">
    <location>
        <begin position="564"/>
        <end position="603"/>
    </location>
</feature>
<feature type="domain" description="RGS" evidence="5">
    <location>
        <begin position="360"/>
        <end position="470"/>
    </location>
</feature>
<dbReference type="PANTHER" id="PTHR45746:SF5">
    <property type="entry name" value="REGULATOR OF G-PROTEIN SIGNALING 7"/>
    <property type="match status" value="1"/>
</dbReference>
<dbReference type="SMART" id="SM00049">
    <property type="entry name" value="DEP"/>
    <property type="match status" value="1"/>
</dbReference>
<evidence type="ECO:0000256" key="2">
    <source>
        <dbReference type="SAM" id="Coils"/>
    </source>
</evidence>
<evidence type="ECO:0000259" key="6">
    <source>
        <dbReference type="PROSITE" id="PS50186"/>
    </source>
</evidence>
<dbReference type="AlphaFoldDB" id="A0A1X7V924"/>
<dbReference type="InParanoid" id="A0A1X7V924"/>
<feature type="domain" description="G protein gamma" evidence="4">
    <location>
        <begin position="274"/>
        <end position="362"/>
    </location>
</feature>
<accession>A0A1X7V924</accession>
<dbReference type="PROSITE" id="PS50186">
    <property type="entry name" value="DEP"/>
    <property type="match status" value="1"/>
</dbReference>
<dbReference type="Gene3D" id="4.10.260.10">
    <property type="entry name" value="Transducin (heterotrimeric G protein), gamma chain"/>
    <property type="match status" value="1"/>
</dbReference>
<feature type="coiled-coil region" evidence="2">
    <location>
        <begin position="184"/>
        <end position="243"/>
    </location>
</feature>
<evidence type="ECO:0000313" key="7">
    <source>
        <dbReference type="EnsemblMetazoa" id="Aqu2.1.36017_001"/>
    </source>
</evidence>
<dbReference type="InterPro" id="IPR044926">
    <property type="entry name" value="RGS_subdomain_2"/>
</dbReference>
<gene>
    <name evidence="7" type="primary">100634143</name>
</gene>
<protein>
    <recommendedName>
        <fullName evidence="9">DEP domain-containing protein</fullName>
    </recommendedName>
</protein>
<name>A0A1X7V924_AMPQE</name>
<dbReference type="GO" id="GO:0035556">
    <property type="term" value="P:intracellular signal transduction"/>
    <property type="evidence" value="ECO:0007669"/>
    <property type="project" value="InterPro"/>
</dbReference>
<dbReference type="eggNOG" id="KOG3589">
    <property type="taxonomic scope" value="Eukaryota"/>
</dbReference>
<dbReference type="InterPro" id="IPR047016">
    <property type="entry name" value="RGS6/7/9/11"/>
</dbReference>
<dbReference type="Pfam" id="PF18148">
    <property type="entry name" value="RGS_DHEX"/>
    <property type="match status" value="1"/>
</dbReference>
<reference evidence="7" key="2">
    <citation type="submission" date="2017-05" db="UniProtKB">
        <authorList>
            <consortium name="EnsemblMetazoa"/>
        </authorList>
    </citation>
    <scope>IDENTIFICATION</scope>
</reference>
<dbReference type="InterPro" id="IPR036284">
    <property type="entry name" value="GGL_sf"/>
</dbReference>
<sequence length="762" mass="87163">MRAASFRVSDRRSTLPSSTSNKVMTAAVSIPKVVDKWEFRQLLSDPAEFQQNGHDGTGNDSRSKGSSIPIFYQKMQYMIQEMLHSETGVPIRSHRNKLLSAVPSVFTGSDMIHWTMKRFTCSKNEALHLTNMLYNHGYFYSVERLEPVVRDDGELYRFQTPHLWPSQNFDDSDFEYAVYLVKQIKRSKTRLRLADHELENLRDIRKKLILQWDYVNDRASDEARILKEQKKIARSLMENQERAFWRLRRPPPGGKGVTDCLLSRFCMTQTGTNNQVPLTEDALREEISVLKEMKELKRMKLSTSLEGLVSHCKKYAEFDPMLHSPESSNPWVTGEDAMWIIGRSLVEFPTVRQLRLWACSLHDMLTDVTGRYKFEQFCKKQYCSENIKFWQACTDLKLLPLFAIPGSVRLVYDEFIDPSASHMVNLSATAFEEASKDVENPSRYAFSAAQEQVYSLMKNDIYPRFLKTDYDVLLKTAHSGGSFGKGFFKRLIPRTTSRLEKATPITIVSPCHPERFTRRQLSISKSNSGRSSMGDLFVNIGATNWGRDTSASANELEFMNALTSPSSDLTLGPNNPDEKQRRVSAPSAPFTETAPVEKKKEEPEKEKVLWALKEEDDDEETELEKERARCKLLKGAIRTSLIQSHSMDDLTQIEDDNTSLHVPGHDFQTQLMSLKVSSDMFDQDIASLDRKKSISIEDLHQFHTKFKPLEEEESFSPGHYAAKDRRVSKAKVAAQTMVTITVPSPDYNFYSSSDSIHSAISN</sequence>
<dbReference type="Gene3D" id="1.10.167.10">
    <property type="entry name" value="Regulator of G-protein Signalling 4, domain 2"/>
    <property type="match status" value="1"/>
</dbReference>
<dbReference type="CDD" id="cd04450">
    <property type="entry name" value="DEP_RGS7-like"/>
    <property type="match status" value="1"/>
</dbReference>
<dbReference type="GO" id="GO:0005886">
    <property type="term" value="C:plasma membrane"/>
    <property type="evidence" value="ECO:0007669"/>
    <property type="project" value="TreeGrafter"/>
</dbReference>
<evidence type="ECO:0000259" key="5">
    <source>
        <dbReference type="PROSITE" id="PS50132"/>
    </source>
</evidence>
<dbReference type="SMART" id="SM00224">
    <property type="entry name" value="GGL"/>
    <property type="match status" value="1"/>
</dbReference>
<dbReference type="Pfam" id="PF00615">
    <property type="entry name" value="RGS"/>
    <property type="match status" value="1"/>
</dbReference>
<dbReference type="SUPFAM" id="SSF48670">
    <property type="entry name" value="Transducin (heterotrimeric G protein), gamma chain"/>
    <property type="match status" value="1"/>
</dbReference>
<feature type="compositionally biased region" description="Polar residues" evidence="3">
    <location>
        <begin position="564"/>
        <end position="573"/>
    </location>
</feature>
<dbReference type="OrthoDB" id="196547at2759"/>
<feature type="domain" description="DEP" evidence="6">
    <location>
        <begin position="85"/>
        <end position="160"/>
    </location>
</feature>
<dbReference type="InterPro" id="IPR000591">
    <property type="entry name" value="DEP_dom"/>
</dbReference>
<dbReference type="GO" id="GO:0005737">
    <property type="term" value="C:cytoplasm"/>
    <property type="evidence" value="ECO:0007669"/>
    <property type="project" value="TreeGrafter"/>
</dbReference>
<keyword evidence="8" id="KW-1185">Reference proteome</keyword>
<dbReference type="Proteomes" id="UP000007879">
    <property type="component" value="Unassembled WGS sequence"/>
</dbReference>
<dbReference type="InterPro" id="IPR040759">
    <property type="entry name" value="RGS_DHEX"/>
</dbReference>
<dbReference type="EnsemblMetazoa" id="Aqu2.1.36017_001">
    <property type="protein sequence ID" value="Aqu2.1.36017_001"/>
    <property type="gene ID" value="Aqu2.1.36017"/>
</dbReference>
<evidence type="ECO:0008006" key="9">
    <source>
        <dbReference type="Google" id="ProtNLM"/>
    </source>
</evidence>
<dbReference type="InterPro" id="IPR047017">
    <property type="entry name" value="RGS6/7/9/11_DHEX_sf"/>
</dbReference>
<dbReference type="Gene3D" id="1.10.1240.60">
    <property type="match status" value="1"/>
</dbReference>
<evidence type="ECO:0000256" key="3">
    <source>
        <dbReference type="SAM" id="MobiDB-lite"/>
    </source>
</evidence>
<dbReference type="SMART" id="SM01224">
    <property type="entry name" value="G_gamma"/>
    <property type="match status" value="1"/>
</dbReference>
<evidence type="ECO:0000313" key="8">
    <source>
        <dbReference type="Proteomes" id="UP000007879"/>
    </source>
</evidence>
<dbReference type="PRINTS" id="PR01301">
    <property type="entry name" value="RGSPROTEIN"/>
</dbReference>
<dbReference type="KEGG" id="aqu:100634143"/>
<keyword evidence="1" id="KW-0734">Signal transduction inhibitor</keyword>
<dbReference type="GO" id="GO:0008277">
    <property type="term" value="P:regulation of G protein-coupled receptor signaling pathway"/>
    <property type="evidence" value="ECO:0007669"/>
    <property type="project" value="InterPro"/>
</dbReference>
<dbReference type="PROSITE" id="PS50058">
    <property type="entry name" value="G_PROTEIN_GAMMA"/>
    <property type="match status" value="1"/>
</dbReference>
<dbReference type="Gene3D" id="1.10.10.10">
    <property type="entry name" value="Winged helix-like DNA-binding domain superfamily/Winged helix DNA-binding domain"/>
    <property type="match status" value="1"/>
</dbReference>
<dbReference type="GO" id="GO:0007186">
    <property type="term" value="P:G protein-coupled receptor signaling pathway"/>
    <property type="evidence" value="ECO:0007669"/>
    <property type="project" value="InterPro"/>
</dbReference>
<reference evidence="8" key="1">
    <citation type="journal article" date="2010" name="Nature">
        <title>The Amphimedon queenslandica genome and the evolution of animal complexity.</title>
        <authorList>
            <person name="Srivastava M."/>
            <person name="Simakov O."/>
            <person name="Chapman J."/>
            <person name="Fahey B."/>
            <person name="Gauthier M.E."/>
            <person name="Mitros T."/>
            <person name="Richards G.S."/>
            <person name="Conaco C."/>
            <person name="Dacre M."/>
            <person name="Hellsten U."/>
            <person name="Larroux C."/>
            <person name="Putnam N.H."/>
            <person name="Stanke M."/>
            <person name="Adamska M."/>
            <person name="Darling A."/>
            <person name="Degnan S.M."/>
            <person name="Oakley T.H."/>
            <person name="Plachetzki D.C."/>
            <person name="Zhai Y."/>
            <person name="Adamski M."/>
            <person name="Calcino A."/>
            <person name="Cummins S.F."/>
            <person name="Goodstein D.M."/>
            <person name="Harris C."/>
            <person name="Jackson D.J."/>
            <person name="Leys S.P."/>
            <person name="Shu S."/>
            <person name="Woodcroft B.J."/>
            <person name="Vervoort M."/>
            <person name="Kosik K.S."/>
            <person name="Manning G."/>
            <person name="Degnan B.M."/>
            <person name="Rokhsar D.S."/>
        </authorList>
    </citation>
    <scope>NUCLEOTIDE SEQUENCE [LARGE SCALE GENOMIC DNA]</scope>
</reference>
<dbReference type="InterPro" id="IPR016137">
    <property type="entry name" value="RGS"/>
</dbReference>
<dbReference type="InterPro" id="IPR036388">
    <property type="entry name" value="WH-like_DNA-bd_sf"/>
</dbReference>
<dbReference type="PROSITE" id="PS50132">
    <property type="entry name" value="RGS"/>
    <property type="match status" value="1"/>
</dbReference>
<organism evidence="7">
    <name type="scientific">Amphimedon queenslandica</name>
    <name type="common">Sponge</name>
    <dbReference type="NCBI Taxonomy" id="400682"/>
    <lineage>
        <taxon>Eukaryota</taxon>
        <taxon>Metazoa</taxon>
        <taxon>Porifera</taxon>
        <taxon>Demospongiae</taxon>
        <taxon>Heteroscleromorpha</taxon>
        <taxon>Haplosclerida</taxon>
        <taxon>Niphatidae</taxon>
        <taxon>Amphimedon</taxon>
    </lineage>
</organism>
<dbReference type="STRING" id="400682.A0A1X7V924"/>
<evidence type="ECO:0000259" key="4">
    <source>
        <dbReference type="PROSITE" id="PS50058"/>
    </source>
</evidence>
<dbReference type="Pfam" id="PF00610">
    <property type="entry name" value="DEP"/>
    <property type="match status" value="1"/>
</dbReference>
<dbReference type="InterPro" id="IPR015898">
    <property type="entry name" value="G-protein_gamma-like_dom"/>
</dbReference>
<dbReference type="PANTHER" id="PTHR45746">
    <property type="entry name" value="LP21163P"/>
    <property type="match status" value="1"/>
</dbReference>
<dbReference type="SUPFAM" id="SSF46785">
    <property type="entry name" value="Winged helix' DNA-binding domain"/>
    <property type="match status" value="1"/>
</dbReference>
<dbReference type="SMART" id="SM00315">
    <property type="entry name" value="RGS"/>
    <property type="match status" value="1"/>
</dbReference>